<dbReference type="EMBL" id="BTGU01013311">
    <property type="protein sequence ID" value="GMN73817.1"/>
    <property type="molecule type" value="Genomic_DNA"/>
</dbReference>
<reference evidence="1" key="1">
    <citation type="submission" date="2023-07" db="EMBL/GenBank/DDBJ databases">
        <title>draft genome sequence of fig (Ficus carica).</title>
        <authorList>
            <person name="Takahashi T."/>
            <person name="Nishimura K."/>
        </authorList>
    </citation>
    <scope>NUCLEOTIDE SEQUENCE</scope>
</reference>
<protein>
    <submittedName>
        <fullName evidence="1">Uncharacterized protein</fullName>
    </submittedName>
</protein>
<dbReference type="Proteomes" id="UP001187192">
    <property type="component" value="Unassembled WGS sequence"/>
</dbReference>
<evidence type="ECO:0000313" key="2">
    <source>
        <dbReference type="Proteomes" id="UP001187192"/>
    </source>
</evidence>
<organism evidence="1 2">
    <name type="scientific">Ficus carica</name>
    <name type="common">Common fig</name>
    <dbReference type="NCBI Taxonomy" id="3494"/>
    <lineage>
        <taxon>Eukaryota</taxon>
        <taxon>Viridiplantae</taxon>
        <taxon>Streptophyta</taxon>
        <taxon>Embryophyta</taxon>
        <taxon>Tracheophyta</taxon>
        <taxon>Spermatophyta</taxon>
        <taxon>Magnoliopsida</taxon>
        <taxon>eudicotyledons</taxon>
        <taxon>Gunneridae</taxon>
        <taxon>Pentapetalae</taxon>
        <taxon>rosids</taxon>
        <taxon>fabids</taxon>
        <taxon>Rosales</taxon>
        <taxon>Moraceae</taxon>
        <taxon>Ficeae</taxon>
        <taxon>Ficus</taxon>
    </lineage>
</organism>
<accession>A0AA88EFB8</accession>
<evidence type="ECO:0000313" key="1">
    <source>
        <dbReference type="EMBL" id="GMN73817.1"/>
    </source>
</evidence>
<name>A0AA88EFB8_FICCA</name>
<gene>
    <name evidence="1" type="ORF">TIFTF001_053744</name>
</gene>
<keyword evidence="2" id="KW-1185">Reference proteome</keyword>
<proteinExistence type="predicted"/>
<sequence length="82" mass="9132">MPPANQRFDRQGPASASFLAYPVVDSSIARRQPWPLSPPPARRRSKKNFFFSSPTSHTLACKEINIPSLNGSYCFGHKEING</sequence>
<comment type="caution">
    <text evidence="1">The sequence shown here is derived from an EMBL/GenBank/DDBJ whole genome shotgun (WGS) entry which is preliminary data.</text>
</comment>
<dbReference type="AlphaFoldDB" id="A0AA88EFB8"/>